<dbReference type="SMART" id="SM00824">
    <property type="entry name" value="PKS_TE"/>
    <property type="match status" value="1"/>
</dbReference>
<dbReference type="InterPro" id="IPR001031">
    <property type="entry name" value="Thioesterase"/>
</dbReference>
<gene>
    <name evidence="2" type="ORF">GCM10009663_28410</name>
</gene>
<name>A0ABN1TJI2_9ACTN</name>
<evidence type="ECO:0000313" key="2">
    <source>
        <dbReference type="EMBL" id="GAA1083433.1"/>
    </source>
</evidence>
<dbReference type="Pfam" id="PF00975">
    <property type="entry name" value="Thioesterase"/>
    <property type="match status" value="1"/>
</dbReference>
<dbReference type="InterPro" id="IPR020802">
    <property type="entry name" value="TesA-like"/>
</dbReference>
<proteinExistence type="predicted"/>
<sequence length="313" mass="32002">MPPGPSVPPAPAVPPADGRVAALSPQKQALLDALRAGRSRPSVPPAARGTLVELNPGTDRGAGAVVLCPPIGGGVFCYTGLARLLAGRRPVLAVAAEERPDGPTTVESTAEGYLALLAAAGHRPAVLAGWSFGGLVAYEAARRLATAGAAPPVVLLDTMSWPAAVPAWDGPATLQRFVADLVDSAGPADALPGGGDRLPVDPAVWRLPPDEALDAAVAALREHGIDLGLDGTDLAARHHGYRAATRAMQAHVPGPYAGPVTLLHAEDSAVDPAEWRARVSGPLHLRQVPGGHYDVVREPVVRTAAELIRAAAP</sequence>
<reference evidence="2 3" key="1">
    <citation type="journal article" date="2019" name="Int. J. Syst. Evol. Microbiol.">
        <title>The Global Catalogue of Microorganisms (GCM) 10K type strain sequencing project: providing services to taxonomists for standard genome sequencing and annotation.</title>
        <authorList>
            <consortium name="The Broad Institute Genomics Platform"/>
            <consortium name="The Broad Institute Genome Sequencing Center for Infectious Disease"/>
            <person name="Wu L."/>
            <person name="Ma J."/>
        </authorList>
    </citation>
    <scope>NUCLEOTIDE SEQUENCE [LARGE SCALE GENOMIC DNA]</scope>
    <source>
        <strain evidence="2 3">JCM 13002</strain>
    </source>
</reference>
<protein>
    <recommendedName>
        <fullName evidence="1">Thioesterase TesA-like domain-containing protein</fullName>
    </recommendedName>
</protein>
<dbReference type="InterPro" id="IPR029058">
    <property type="entry name" value="AB_hydrolase_fold"/>
</dbReference>
<dbReference type="EMBL" id="BAAALD010000022">
    <property type="protein sequence ID" value="GAA1083433.1"/>
    <property type="molecule type" value="Genomic_DNA"/>
</dbReference>
<organism evidence="2 3">
    <name type="scientific">Kitasatospora arboriphila</name>
    <dbReference type="NCBI Taxonomy" id="258052"/>
    <lineage>
        <taxon>Bacteria</taxon>
        <taxon>Bacillati</taxon>
        <taxon>Actinomycetota</taxon>
        <taxon>Actinomycetes</taxon>
        <taxon>Kitasatosporales</taxon>
        <taxon>Streptomycetaceae</taxon>
        <taxon>Kitasatospora</taxon>
    </lineage>
</organism>
<keyword evidence="3" id="KW-1185">Reference proteome</keyword>
<dbReference type="Proteomes" id="UP001499987">
    <property type="component" value="Unassembled WGS sequence"/>
</dbReference>
<accession>A0ABN1TJI2</accession>
<dbReference type="Gene3D" id="3.40.50.1820">
    <property type="entry name" value="alpha/beta hydrolase"/>
    <property type="match status" value="1"/>
</dbReference>
<feature type="domain" description="Thioesterase TesA-like" evidence="1">
    <location>
        <begin position="66"/>
        <end position="308"/>
    </location>
</feature>
<evidence type="ECO:0000313" key="3">
    <source>
        <dbReference type="Proteomes" id="UP001499987"/>
    </source>
</evidence>
<dbReference type="SUPFAM" id="SSF53474">
    <property type="entry name" value="alpha/beta-Hydrolases"/>
    <property type="match status" value="1"/>
</dbReference>
<comment type="caution">
    <text evidence="2">The sequence shown here is derived from an EMBL/GenBank/DDBJ whole genome shotgun (WGS) entry which is preliminary data.</text>
</comment>
<evidence type="ECO:0000259" key="1">
    <source>
        <dbReference type="SMART" id="SM00824"/>
    </source>
</evidence>